<name>A0A0F8ZQ26_9ZZZZ</name>
<comment type="caution">
    <text evidence="1">The sequence shown here is derived from an EMBL/GenBank/DDBJ whole genome shotgun (WGS) entry which is preliminary data.</text>
</comment>
<evidence type="ECO:0000313" key="1">
    <source>
        <dbReference type="EMBL" id="KKK68514.1"/>
    </source>
</evidence>
<proteinExistence type="predicted"/>
<reference evidence="1" key="1">
    <citation type="journal article" date="2015" name="Nature">
        <title>Complex archaea that bridge the gap between prokaryotes and eukaryotes.</title>
        <authorList>
            <person name="Spang A."/>
            <person name="Saw J.H."/>
            <person name="Jorgensen S.L."/>
            <person name="Zaremba-Niedzwiedzka K."/>
            <person name="Martijn J."/>
            <person name="Lind A.E."/>
            <person name="van Eijk R."/>
            <person name="Schleper C."/>
            <person name="Guy L."/>
            <person name="Ettema T.J."/>
        </authorList>
    </citation>
    <scope>NUCLEOTIDE SEQUENCE</scope>
</reference>
<gene>
    <name evidence="1" type="ORF">LCGC14_2943300</name>
</gene>
<dbReference type="EMBL" id="LAZR01059097">
    <property type="protein sequence ID" value="KKK68514.1"/>
    <property type="molecule type" value="Genomic_DNA"/>
</dbReference>
<accession>A0A0F8ZQ26</accession>
<dbReference type="SUPFAM" id="SSF88723">
    <property type="entry name" value="PIN domain-like"/>
    <property type="match status" value="1"/>
</dbReference>
<dbReference type="AlphaFoldDB" id="A0A0F8ZQ26"/>
<dbReference type="Gene3D" id="3.40.50.1010">
    <property type="entry name" value="5'-nuclease"/>
    <property type="match status" value="1"/>
</dbReference>
<protein>
    <recommendedName>
        <fullName evidence="2">PIN domain-containing protein</fullName>
    </recommendedName>
</protein>
<organism evidence="1">
    <name type="scientific">marine sediment metagenome</name>
    <dbReference type="NCBI Taxonomy" id="412755"/>
    <lineage>
        <taxon>unclassified sequences</taxon>
        <taxon>metagenomes</taxon>
        <taxon>ecological metagenomes</taxon>
    </lineage>
</organism>
<evidence type="ECO:0008006" key="2">
    <source>
        <dbReference type="Google" id="ProtNLM"/>
    </source>
</evidence>
<dbReference type="InterPro" id="IPR044153">
    <property type="entry name" value="PIN_Pae0151-like"/>
</dbReference>
<dbReference type="InterPro" id="IPR029060">
    <property type="entry name" value="PIN-like_dom_sf"/>
</dbReference>
<sequence length="86" mass="9576">MDIVIDTSAIVAVIFNEPERKSIIKKTNEQTLIGPGSISWEIGNAFSAMFMQGKLTLEEALKGLEIFEQIPLKYTSTNFSHTLKNS</sequence>
<dbReference type="CDD" id="cd09873">
    <property type="entry name" value="PIN_Pae0151-like"/>
    <property type="match status" value="1"/>
</dbReference>